<keyword evidence="2" id="KW-1185">Reference proteome</keyword>
<sequence>MSGCRTGIIVYGYINRILIIIIIIIDYVLDGVICMHNIRQNFEHDINLKFCLENKPGALSTIGKDTAKPFSPG</sequence>
<reference evidence="1 2" key="1">
    <citation type="submission" date="2018-11" db="EMBL/GenBank/DDBJ databases">
        <authorList>
            <consortium name="Pathogen Informatics"/>
        </authorList>
    </citation>
    <scope>NUCLEOTIDE SEQUENCE [LARGE SCALE GENOMIC DNA]</scope>
    <source>
        <strain evidence="1 2">Zambia</strain>
    </source>
</reference>
<evidence type="ECO:0000313" key="2">
    <source>
        <dbReference type="Proteomes" id="UP000277204"/>
    </source>
</evidence>
<dbReference type="EMBL" id="UZAI01000301">
    <property type="protein sequence ID" value="VDO51088.1"/>
    <property type="molecule type" value="Genomic_DNA"/>
</dbReference>
<protein>
    <submittedName>
        <fullName evidence="1">Uncharacterized protein</fullName>
    </submittedName>
</protein>
<dbReference type="AlphaFoldDB" id="A0A183LC56"/>
<evidence type="ECO:0000313" key="1">
    <source>
        <dbReference type="EMBL" id="VDO51088.1"/>
    </source>
</evidence>
<gene>
    <name evidence="1" type="ORF">SMRZ_LOCUS1381</name>
</gene>
<name>A0A183LC56_9TREM</name>
<dbReference type="Proteomes" id="UP000277204">
    <property type="component" value="Unassembled WGS sequence"/>
</dbReference>
<accession>A0A183LC56</accession>
<proteinExistence type="predicted"/>
<organism evidence="1 2">
    <name type="scientific">Schistosoma margrebowiei</name>
    <dbReference type="NCBI Taxonomy" id="48269"/>
    <lineage>
        <taxon>Eukaryota</taxon>
        <taxon>Metazoa</taxon>
        <taxon>Spiralia</taxon>
        <taxon>Lophotrochozoa</taxon>
        <taxon>Platyhelminthes</taxon>
        <taxon>Trematoda</taxon>
        <taxon>Digenea</taxon>
        <taxon>Strigeidida</taxon>
        <taxon>Schistosomatoidea</taxon>
        <taxon>Schistosomatidae</taxon>
        <taxon>Schistosoma</taxon>
    </lineage>
</organism>